<dbReference type="PANTHER" id="PTHR19303:SF16">
    <property type="entry name" value="JERKY PROTEIN HOMOLOG-LIKE"/>
    <property type="match status" value="1"/>
</dbReference>
<dbReference type="GO" id="GO:0003677">
    <property type="term" value="F:DNA binding"/>
    <property type="evidence" value="ECO:0007669"/>
    <property type="project" value="TreeGrafter"/>
</dbReference>
<sequence length="101" mass="11467">MKICGDRVSADAEAEKLSPEQIYNADETGLFWRYVLPAVANASEKDPTGVKDSKERIIILGCRNASRRHKTKLFIIGKLAKPRAFKNEKVFPVIYWSDKRA</sequence>
<proteinExistence type="predicted"/>
<dbReference type="InterPro" id="IPR004875">
    <property type="entry name" value="DDE_SF_endonuclease_dom"/>
</dbReference>
<dbReference type="PANTHER" id="PTHR19303">
    <property type="entry name" value="TRANSPOSON"/>
    <property type="match status" value="1"/>
</dbReference>
<gene>
    <name evidence="2" type="ORF">AVEN_217970_1</name>
</gene>
<dbReference type="Pfam" id="PF03184">
    <property type="entry name" value="DDE_1"/>
    <property type="match status" value="1"/>
</dbReference>
<accession>A0A4Y2DIV6</accession>
<dbReference type="AlphaFoldDB" id="A0A4Y2DIV6"/>
<dbReference type="InterPro" id="IPR050863">
    <property type="entry name" value="CenT-Element_Derived"/>
</dbReference>
<dbReference type="Proteomes" id="UP000499080">
    <property type="component" value="Unassembled WGS sequence"/>
</dbReference>
<name>A0A4Y2DIV6_ARAVE</name>
<dbReference type="GO" id="GO:0005634">
    <property type="term" value="C:nucleus"/>
    <property type="evidence" value="ECO:0007669"/>
    <property type="project" value="TreeGrafter"/>
</dbReference>
<keyword evidence="3" id="KW-1185">Reference proteome</keyword>
<evidence type="ECO:0000313" key="2">
    <source>
        <dbReference type="EMBL" id="GBM16702.1"/>
    </source>
</evidence>
<organism evidence="2 3">
    <name type="scientific">Araneus ventricosus</name>
    <name type="common">Orbweaver spider</name>
    <name type="synonym">Epeira ventricosa</name>
    <dbReference type="NCBI Taxonomy" id="182803"/>
    <lineage>
        <taxon>Eukaryota</taxon>
        <taxon>Metazoa</taxon>
        <taxon>Ecdysozoa</taxon>
        <taxon>Arthropoda</taxon>
        <taxon>Chelicerata</taxon>
        <taxon>Arachnida</taxon>
        <taxon>Araneae</taxon>
        <taxon>Araneomorphae</taxon>
        <taxon>Entelegynae</taxon>
        <taxon>Araneoidea</taxon>
        <taxon>Araneidae</taxon>
        <taxon>Araneus</taxon>
    </lineage>
</organism>
<reference evidence="2 3" key="1">
    <citation type="journal article" date="2019" name="Sci. Rep.">
        <title>Orb-weaving spider Araneus ventricosus genome elucidates the spidroin gene catalogue.</title>
        <authorList>
            <person name="Kono N."/>
            <person name="Nakamura H."/>
            <person name="Ohtoshi R."/>
            <person name="Moran D.A.P."/>
            <person name="Shinohara A."/>
            <person name="Yoshida Y."/>
            <person name="Fujiwara M."/>
            <person name="Mori M."/>
            <person name="Tomita M."/>
            <person name="Arakawa K."/>
        </authorList>
    </citation>
    <scope>NUCLEOTIDE SEQUENCE [LARGE SCALE GENOMIC DNA]</scope>
</reference>
<protein>
    <recommendedName>
        <fullName evidence="1">DDE-1 domain-containing protein</fullName>
    </recommendedName>
</protein>
<comment type="caution">
    <text evidence="2">The sequence shown here is derived from an EMBL/GenBank/DDBJ whole genome shotgun (WGS) entry which is preliminary data.</text>
</comment>
<dbReference type="OrthoDB" id="8049557at2759"/>
<evidence type="ECO:0000313" key="3">
    <source>
        <dbReference type="Proteomes" id="UP000499080"/>
    </source>
</evidence>
<dbReference type="EMBL" id="BGPR01000378">
    <property type="protein sequence ID" value="GBM16702.1"/>
    <property type="molecule type" value="Genomic_DNA"/>
</dbReference>
<feature type="domain" description="DDE-1" evidence="1">
    <location>
        <begin position="54"/>
        <end position="100"/>
    </location>
</feature>
<evidence type="ECO:0000259" key="1">
    <source>
        <dbReference type="Pfam" id="PF03184"/>
    </source>
</evidence>